<proteinExistence type="predicted"/>
<gene>
    <name evidence="7" type="ORF">CLUMA_CG019457</name>
</gene>
<reference evidence="7 8" key="1">
    <citation type="submission" date="2015-04" db="EMBL/GenBank/DDBJ databases">
        <authorList>
            <person name="Syromyatnikov M.Y."/>
            <person name="Popov V.N."/>
        </authorList>
    </citation>
    <scope>NUCLEOTIDE SEQUENCE [LARGE SCALE GENOMIC DNA]</scope>
</reference>
<dbReference type="GO" id="GO:0008270">
    <property type="term" value="F:zinc ion binding"/>
    <property type="evidence" value="ECO:0007669"/>
    <property type="project" value="UniProtKB-KW"/>
</dbReference>
<evidence type="ECO:0000256" key="2">
    <source>
        <dbReference type="ARBA" id="ARBA00022771"/>
    </source>
</evidence>
<sequence length="389" mass="44459">MGGCKCTFYDCGITTTSAKKLFPSRETHFFHYPIRDHDRCINWAIYSNNMDFLELPIDKLKNKVICDHHFNENHFMNYKREKLNKTNSIPTIYIDPTTNEEIDLIACPTEWVHNNKAKAAASDYNKCSKINIDEMESTNVVFMKEEITDEGSPAKRLKSEVINSPSIRILNKEIQPDASPFSQKKIIKTMPAVLTHVKKLPTMVETLGGAKVVKVAGASYTIVTNSSPKKIINPATSKVQRVIKSEHTQIETNSEIPSKSSTEDFQSILHQIEELKSIMNTKSSDVPVKKLEDESLNNISQSHLNKIQLFNGIKRYLSPSMIALLRIELFSTPGREYKKDEKIICQELLNLGDETYDFLCEEWRLRLPAKTDVHDWIQNRTAEEDDDAS</sequence>
<dbReference type="AlphaFoldDB" id="A0A1J1J4H1"/>
<evidence type="ECO:0000259" key="6">
    <source>
        <dbReference type="PROSITE" id="PS50950"/>
    </source>
</evidence>
<keyword evidence="4 5" id="KW-0238">DNA-binding</keyword>
<evidence type="ECO:0000256" key="4">
    <source>
        <dbReference type="ARBA" id="ARBA00023125"/>
    </source>
</evidence>
<organism evidence="7 8">
    <name type="scientific">Clunio marinus</name>
    <dbReference type="NCBI Taxonomy" id="568069"/>
    <lineage>
        <taxon>Eukaryota</taxon>
        <taxon>Metazoa</taxon>
        <taxon>Ecdysozoa</taxon>
        <taxon>Arthropoda</taxon>
        <taxon>Hexapoda</taxon>
        <taxon>Insecta</taxon>
        <taxon>Pterygota</taxon>
        <taxon>Neoptera</taxon>
        <taxon>Endopterygota</taxon>
        <taxon>Diptera</taxon>
        <taxon>Nematocera</taxon>
        <taxon>Chironomoidea</taxon>
        <taxon>Chironomidae</taxon>
        <taxon>Clunio</taxon>
    </lineage>
</organism>
<evidence type="ECO:0000256" key="5">
    <source>
        <dbReference type="PROSITE-ProRule" id="PRU00309"/>
    </source>
</evidence>
<evidence type="ECO:0000256" key="3">
    <source>
        <dbReference type="ARBA" id="ARBA00022833"/>
    </source>
</evidence>
<evidence type="ECO:0000313" key="8">
    <source>
        <dbReference type="Proteomes" id="UP000183832"/>
    </source>
</evidence>
<evidence type="ECO:0000313" key="7">
    <source>
        <dbReference type="EMBL" id="CRL06700.1"/>
    </source>
</evidence>
<dbReference type="SMART" id="SM00980">
    <property type="entry name" value="THAP"/>
    <property type="match status" value="1"/>
</dbReference>
<evidence type="ECO:0000256" key="1">
    <source>
        <dbReference type="ARBA" id="ARBA00022723"/>
    </source>
</evidence>
<keyword evidence="1" id="KW-0479">Metal-binding</keyword>
<dbReference type="Proteomes" id="UP000183832">
    <property type="component" value="Unassembled WGS sequence"/>
</dbReference>
<dbReference type="InterPro" id="IPR006612">
    <property type="entry name" value="THAP_Znf"/>
</dbReference>
<name>A0A1J1J4H1_9DIPT</name>
<dbReference type="STRING" id="568069.A0A1J1J4H1"/>
<feature type="domain" description="THAP-type" evidence="6">
    <location>
        <begin position="1"/>
        <end position="93"/>
    </location>
</feature>
<keyword evidence="2 5" id="KW-0863">Zinc-finger</keyword>
<dbReference type="SUPFAM" id="SSF57716">
    <property type="entry name" value="Glucocorticoid receptor-like (DNA-binding domain)"/>
    <property type="match status" value="1"/>
</dbReference>
<accession>A0A1J1J4H1</accession>
<dbReference type="EMBL" id="CVRI01000067">
    <property type="protein sequence ID" value="CRL06700.1"/>
    <property type="molecule type" value="Genomic_DNA"/>
</dbReference>
<dbReference type="OrthoDB" id="7683421at2759"/>
<keyword evidence="3" id="KW-0862">Zinc</keyword>
<dbReference type="PROSITE" id="PS50950">
    <property type="entry name" value="ZF_THAP"/>
    <property type="match status" value="1"/>
</dbReference>
<protein>
    <submittedName>
        <fullName evidence="7">CLUMA_CG019457, isoform A</fullName>
    </submittedName>
</protein>
<dbReference type="GO" id="GO:0003677">
    <property type="term" value="F:DNA binding"/>
    <property type="evidence" value="ECO:0007669"/>
    <property type="project" value="UniProtKB-UniRule"/>
</dbReference>
<dbReference type="Pfam" id="PF05485">
    <property type="entry name" value="THAP"/>
    <property type="match status" value="1"/>
</dbReference>
<keyword evidence="8" id="KW-1185">Reference proteome</keyword>